<organism evidence="2">
    <name type="scientific">Rosellinia necatrix</name>
    <name type="common">White root-rot fungus</name>
    <dbReference type="NCBI Taxonomy" id="77044"/>
    <lineage>
        <taxon>Eukaryota</taxon>
        <taxon>Fungi</taxon>
        <taxon>Dikarya</taxon>
        <taxon>Ascomycota</taxon>
        <taxon>Pezizomycotina</taxon>
        <taxon>Sordariomycetes</taxon>
        <taxon>Xylariomycetidae</taxon>
        <taxon>Xylariales</taxon>
        <taxon>Xylariaceae</taxon>
        <taxon>Rosellinia</taxon>
    </lineage>
</organism>
<gene>
    <name evidence="2" type="ORF">SAMD00023353_2401180</name>
</gene>
<name>A0A1W2TFV5_ROSNE</name>
<feature type="compositionally biased region" description="Polar residues" evidence="1">
    <location>
        <begin position="9"/>
        <end position="18"/>
    </location>
</feature>
<proteinExistence type="predicted"/>
<protein>
    <submittedName>
        <fullName evidence="2">Uncharacterized protein</fullName>
    </submittedName>
</protein>
<feature type="compositionally biased region" description="Acidic residues" evidence="1">
    <location>
        <begin position="59"/>
        <end position="78"/>
    </location>
</feature>
<evidence type="ECO:0000313" key="2">
    <source>
        <dbReference type="EMBL" id="GAP86965.2"/>
    </source>
</evidence>
<feature type="compositionally biased region" description="Basic and acidic residues" evidence="1">
    <location>
        <begin position="135"/>
        <end position="167"/>
    </location>
</feature>
<feature type="compositionally biased region" description="Basic and acidic residues" evidence="1">
    <location>
        <begin position="188"/>
        <end position="198"/>
    </location>
</feature>
<evidence type="ECO:0000313" key="3">
    <source>
        <dbReference type="Proteomes" id="UP000054516"/>
    </source>
</evidence>
<evidence type="ECO:0000256" key="1">
    <source>
        <dbReference type="SAM" id="MobiDB-lite"/>
    </source>
</evidence>
<reference evidence="2" key="1">
    <citation type="submission" date="2016-03" db="EMBL/GenBank/DDBJ databases">
        <title>Draft genome sequence of Rosellinia necatrix.</title>
        <authorList>
            <person name="Kanematsu S."/>
        </authorList>
    </citation>
    <scope>NUCLEOTIDE SEQUENCE [LARGE SCALE GENOMIC DNA]</scope>
    <source>
        <strain evidence="2">W97</strain>
    </source>
</reference>
<dbReference type="AlphaFoldDB" id="A0A1W2TFV5"/>
<dbReference type="Proteomes" id="UP000054516">
    <property type="component" value="Unassembled WGS sequence"/>
</dbReference>
<dbReference type="EMBL" id="DF977469">
    <property type="protein sequence ID" value="GAP86965.2"/>
    <property type="molecule type" value="Genomic_DNA"/>
</dbReference>
<accession>A0A1W2TFV5</accession>
<feature type="region of interest" description="Disordered" evidence="1">
    <location>
        <begin position="105"/>
        <end position="203"/>
    </location>
</feature>
<feature type="region of interest" description="Disordered" evidence="1">
    <location>
        <begin position="1"/>
        <end position="92"/>
    </location>
</feature>
<keyword evidence="3" id="KW-1185">Reference proteome</keyword>
<sequence length="244" mass="27400">MHILVGTKLQLQTDNPSNKCGAVRRPPIPKNPMTASLGNSPPDGNPSKHMSWRTVSETTDTDSDECAVYDDGEEDETFDTPLTFERSPPKLPSCHSLISLMLAGRKEPNKPPNKPDCSKKPAQENPAGSIPTEPKILKPDSSKTRTPDNRTELEIPRPDGPKTRTSDNRLGTSRLGIPMPGRPHKVRHPDINRPRPSERSQVGKLLEEKGLLYARKWWHEERGADDDFWTKFVENDRGFNNIGW</sequence>